<dbReference type="EMBL" id="GGFL01010418">
    <property type="protein sequence ID" value="MBW74596.1"/>
    <property type="molecule type" value="Transcribed_RNA"/>
</dbReference>
<reference evidence="2" key="1">
    <citation type="submission" date="2018-01" db="EMBL/GenBank/DDBJ databases">
        <title>An insight into the sialome of Amazonian anophelines.</title>
        <authorList>
            <person name="Ribeiro J.M."/>
            <person name="Scarpassa V."/>
            <person name="Calvo E."/>
        </authorList>
    </citation>
    <scope>NUCLEOTIDE SEQUENCE</scope>
</reference>
<protein>
    <submittedName>
        <fullName evidence="2">Putative secreted protein</fullName>
    </submittedName>
</protein>
<evidence type="ECO:0000256" key="1">
    <source>
        <dbReference type="SAM" id="SignalP"/>
    </source>
</evidence>
<sequence>MPWVLLYVAALKSSVVTGTSCTATHIDGRDCKGPAGQAFRKVRNSLDGLKERGEGEGYEGWSMEPILFSFLFFRLIC</sequence>
<proteinExistence type="predicted"/>
<organism evidence="2">
    <name type="scientific">Anopheles darlingi</name>
    <name type="common">Mosquito</name>
    <dbReference type="NCBI Taxonomy" id="43151"/>
    <lineage>
        <taxon>Eukaryota</taxon>
        <taxon>Metazoa</taxon>
        <taxon>Ecdysozoa</taxon>
        <taxon>Arthropoda</taxon>
        <taxon>Hexapoda</taxon>
        <taxon>Insecta</taxon>
        <taxon>Pterygota</taxon>
        <taxon>Neoptera</taxon>
        <taxon>Endopterygota</taxon>
        <taxon>Diptera</taxon>
        <taxon>Nematocera</taxon>
        <taxon>Culicoidea</taxon>
        <taxon>Culicidae</taxon>
        <taxon>Anophelinae</taxon>
        <taxon>Anopheles</taxon>
    </lineage>
</organism>
<accession>A0A2M4DAK7</accession>
<feature type="chain" id="PRO_5014753361" evidence="1">
    <location>
        <begin position="19"/>
        <end position="77"/>
    </location>
</feature>
<name>A0A2M4DAK7_ANODA</name>
<dbReference type="AlphaFoldDB" id="A0A2M4DAK7"/>
<keyword evidence="1" id="KW-0732">Signal</keyword>
<evidence type="ECO:0000313" key="2">
    <source>
        <dbReference type="EMBL" id="MBW74596.1"/>
    </source>
</evidence>
<feature type="signal peptide" evidence="1">
    <location>
        <begin position="1"/>
        <end position="18"/>
    </location>
</feature>